<accession>A0ABR1XE09</accession>
<evidence type="ECO:0000313" key="1">
    <source>
        <dbReference type="EMBL" id="KAK8094819.1"/>
    </source>
</evidence>
<proteinExistence type="predicted"/>
<keyword evidence="2" id="KW-1185">Reference proteome</keyword>
<reference evidence="1 2" key="1">
    <citation type="submission" date="2023-01" db="EMBL/GenBank/DDBJ databases">
        <title>Analysis of 21 Apiospora genomes using comparative genomics revels a genus with tremendous synthesis potential of carbohydrate active enzymes and secondary metabolites.</title>
        <authorList>
            <person name="Sorensen T."/>
        </authorList>
    </citation>
    <scope>NUCLEOTIDE SEQUENCE [LARGE SCALE GENOMIC DNA]</scope>
    <source>
        <strain evidence="1 2">CBS 114990</strain>
    </source>
</reference>
<organism evidence="1 2">
    <name type="scientific">Apiospora hydei</name>
    <dbReference type="NCBI Taxonomy" id="1337664"/>
    <lineage>
        <taxon>Eukaryota</taxon>
        <taxon>Fungi</taxon>
        <taxon>Dikarya</taxon>
        <taxon>Ascomycota</taxon>
        <taxon>Pezizomycotina</taxon>
        <taxon>Sordariomycetes</taxon>
        <taxon>Xylariomycetidae</taxon>
        <taxon>Amphisphaeriales</taxon>
        <taxon>Apiosporaceae</taxon>
        <taxon>Apiospora</taxon>
    </lineage>
</organism>
<dbReference type="RefSeq" id="XP_066675592.1">
    <property type="nucleotide sequence ID" value="XM_066805819.1"/>
</dbReference>
<gene>
    <name evidence="1" type="ORF">PG997_001504</name>
</gene>
<name>A0ABR1XE09_9PEZI</name>
<evidence type="ECO:0000313" key="2">
    <source>
        <dbReference type="Proteomes" id="UP001433268"/>
    </source>
</evidence>
<sequence>MHPNLSFTQQQLLGKMVNHKVLEEVLHRLHPAVAEQRLAQIATDAQLLKALPFNGDHLDQLRRLLQSVVRNGKLSAREVADLHLHAWPDRIVEAMVEGLQPSLSPVVSDEELHLVCLRFLNAKSISVLKHPAFASDSNNGFERYYDTLDQQFRVHKKDTSDRLVLKMINRIIHKVTPAQRETLYYALIFVSGCRPPYLPSQILQLAMACDADKVVAFLKRSRWSVIPGIGKRMDPHATAELFELLQRLDRLDIDVVSTAIRRAHARLLYMPRFISQNYLAALWRDPEDLHVAWQHLESDIIGDHFANRRKEVEPSSKASCTRATPASTSIGWFRPVCSILRLGTSSSISITR</sequence>
<dbReference type="Proteomes" id="UP001433268">
    <property type="component" value="Unassembled WGS sequence"/>
</dbReference>
<dbReference type="GeneID" id="92038879"/>
<dbReference type="EMBL" id="JAQQWN010000002">
    <property type="protein sequence ID" value="KAK8094819.1"/>
    <property type="molecule type" value="Genomic_DNA"/>
</dbReference>
<comment type="caution">
    <text evidence="1">The sequence shown here is derived from an EMBL/GenBank/DDBJ whole genome shotgun (WGS) entry which is preliminary data.</text>
</comment>
<protein>
    <submittedName>
        <fullName evidence="1">Uncharacterized protein</fullName>
    </submittedName>
</protein>